<dbReference type="AlphaFoldDB" id="A0A5C8JGA6"/>
<dbReference type="GO" id="GO:0009403">
    <property type="term" value="P:toxin biosynthetic process"/>
    <property type="evidence" value="ECO:0007669"/>
    <property type="project" value="InterPro"/>
</dbReference>
<name>A0A5C8JGA6_9BACT</name>
<reference evidence="6 7" key="1">
    <citation type="submission" date="2019-08" db="EMBL/GenBank/DDBJ databases">
        <authorList>
            <person name="Shi S."/>
        </authorList>
    </citation>
    <scope>NUCLEOTIDE SEQUENCE [LARGE SCALE GENOMIC DNA]</scope>
    <source>
        <strain evidence="6 7">GY10130</strain>
    </source>
</reference>
<feature type="transmembrane region" description="Helical" evidence="5">
    <location>
        <begin position="62"/>
        <end position="86"/>
    </location>
</feature>
<keyword evidence="2 5" id="KW-0812">Transmembrane</keyword>
<accession>A0A5C8JGA6</accession>
<dbReference type="Proteomes" id="UP000321926">
    <property type="component" value="Unassembled WGS sequence"/>
</dbReference>
<keyword evidence="7" id="KW-1185">Reference proteome</keyword>
<evidence type="ECO:0000313" key="7">
    <source>
        <dbReference type="Proteomes" id="UP000321926"/>
    </source>
</evidence>
<organism evidence="6 7">
    <name type="scientific">Pontibacter qinzhouensis</name>
    <dbReference type="NCBI Taxonomy" id="2603253"/>
    <lineage>
        <taxon>Bacteria</taxon>
        <taxon>Pseudomonadati</taxon>
        <taxon>Bacteroidota</taxon>
        <taxon>Cytophagia</taxon>
        <taxon>Cytophagales</taxon>
        <taxon>Hymenobacteraceae</taxon>
        <taxon>Pontibacter</taxon>
    </lineage>
</organism>
<evidence type="ECO:0000256" key="3">
    <source>
        <dbReference type="ARBA" id="ARBA00022989"/>
    </source>
</evidence>
<gene>
    <name evidence="6" type="ORF">FVR03_17300</name>
</gene>
<evidence type="ECO:0000256" key="2">
    <source>
        <dbReference type="ARBA" id="ARBA00022692"/>
    </source>
</evidence>
<comment type="caution">
    <text evidence="6">The sequence shown here is derived from an EMBL/GenBank/DDBJ whole genome shotgun (WGS) entry which is preliminary data.</text>
</comment>
<dbReference type="OrthoDB" id="9799585at2"/>
<evidence type="ECO:0000313" key="6">
    <source>
        <dbReference type="EMBL" id="TXK36628.1"/>
    </source>
</evidence>
<evidence type="ECO:0000256" key="5">
    <source>
        <dbReference type="SAM" id="Phobius"/>
    </source>
</evidence>
<dbReference type="InterPro" id="IPR003825">
    <property type="entry name" value="Colicin-V_CvpA"/>
</dbReference>
<feature type="transmembrane region" description="Helical" evidence="5">
    <location>
        <begin position="98"/>
        <end position="121"/>
    </location>
</feature>
<dbReference type="GO" id="GO:0016020">
    <property type="term" value="C:membrane"/>
    <property type="evidence" value="ECO:0007669"/>
    <property type="project" value="UniProtKB-SubCell"/>
</dbReference>
<sequence length="172" mass="18633">MSTFDIFLALPLLYGAFVGFRKGLLLELVSLFALVLAILLGLKLLDSAIPVMQDFVGDAGALLPYVTFLVVFVAIILGVRVIGLLLKKVLDFTPFGFFDNFLGGVLGALKWCFALSLLLYISDLAGISITPETAASSTIYPYVLKATPYALDVIGYVIPFVKALFQSVTDHF</sequence>
<dbReference type="EMBL" id="VRTY01000075">
    <property type="protein sequence ID" value="TXK36628.1"/>
    <property type="molecule type" value="Genomic_DNA"/>
</dbReference>
<dbReference type="RefSeq" id="WP_147923021.1">
    <property type="nucleotide sequence ID" value="NZ_VRTY01000075.1"/>
</dbReference>
<proteinExistence type="predicted"/>
<feature type="transmembrane region" description="Helical" evidence="5">
    <location>
        <begin position="24"/>
        <end position="42"/>
    </location>
</feature>
<protein>
    <submittedName>
        <fullName evidence="6">CvpA family protein</fullName>
    </submittedName>
</protein>
<keyword evidence="3 5" id="KW-1133">Transmembrane helix</keyword>
<dbReference type="PANTHER" id="PTHR37306">
    <property type="entry name" value="COLICIN V PRODUCTION PROTEIN"/>
    <property type="match status" value="1"/>
</dbReference>
<evidence type="ECO:0000256" key="1">
    <source>
        <dbReference type="ARBA" id="ARBA00004141"/>
    </source>
</evidence>
<evidence type="ECO:0000256" key="4">
    <source>
        <dbReference type="ARBA" id="ARBA00023136"/>
    </source>
</evidence>
<comment type="subcellular location">
    <subcellularLocation>
        <location evidence="1">Membrane</location>
        <topology evidence="1">Multi-pass membrane protein</topology>
    </subcellularLocation>
</comment>
<dbReference type="Pfam" id="PF02674">
    <property type="entry name" value="Colicin_V"/>
    <property type="match status" value="1"/>
</dbReference>
<keyword evidence="4 5" id="KW-0472">Membrane</keyword>
<dbReference type="PANTHER" id="PTHR37306:SF1">
    <property type="entry name" value="COLICIN V PRODUCTION PROTEIN"/>
    <property type="match status" value="1"/>
</dbReference>